<sequence>MRAHILYDEVELKNRRLSMRNRFALMPSLAAAFFFLATIMGGAETNTAASDLPAFLDTMTADYYKPSMTVAMGSFTYADTQLPTPFSRWFEDELRKALAKTSKMKFFDKRVAAAMDPSIRAKYEEFFGAEPVDSLVYGRYKSDGGSILVTISITDLATGQLVAERNLAYAGSLLPQGLRVEPTLQTIQAVSSLASLADGAQADSSFTLSMATDRGIGASYRDGESLSLLITCSKDAYLKIYHVDVNGVAQLIWPNRFGGSGKIAKDQAMRFPDESDRFKYKLGAPYGTEYIKAIASLTPFKTREPDFSDLEGPATLAIARGLTVESAEATNRAEAMAVYEILP</sequence>
<keyword evidence="1" id="KW-0812">Transmembrane</keyword>
<organism evidence="3">
    <name type="scientific">uncultured Spirochaetota bacterium</name>
    <dbReference type="NCBI Taxonomy" id="460511"/>
    <lineage>
        <taxon>Bacteria</taxon>
        <taxon>Pseudomonadati</taxon>
        <taxon>Spirochaetota</taxon>
        <taxon>environmental samples</taxon>
    </lineage>
</organism>
<dbReference type="AlphaFoldDB" id="A0A652ZSY0"/>
<evidence type="ECO:0000259" key="2">
    <source>
        <dbReference type="Pfam" id="PF14326"/>
    </source>
</evidence>
<evidence type="ECO:0000256" key="1">
    <source>
        <dbReference type="SAM" id="Phobius"/>
    </source>
</evidence>
<keyword evidence="1" id="KW-1133">Transmembrane helix</keyword>
<protein>
    <recommendedName>
        <fullName evidence="2">DUF4384 domain-containing protein</fullName>
    </recommendedName>
</protein>
<name>A0A652ZSY0_9SPIR</name>
<dbReference type="InterPro" id="IPR025493">
    <property type="entry name" value="DUF4384"/>
</dbReference>
<evidence type="ECO:0000313" key="3">
    <source>
        <dbReference type="EMBL" id="VBB38882.1"/>
    </source>
</evidence>
<proteinExistence type="predicted"/>
<dbReference type="Pfam" id="PF14326">
    <property type="entry name" value="DUF4384"/>
    <property type="match status" value="1"/>
</dbReference>
<accession>A0A652ZSY0</accession>
<keyword evidence="1" id="KW-0472">Membrane</keyword>
<reference evidence="3" key="1">
    <citation type="submission" date="2018-07" db="EMBL/GenBank/DDBJ databases">
        <authorList>
            <consortium name="Genoscope - CEA"/>
            <person name="William W."/>
        </authorList>
    </citation>
    <scope>NUCLEOTIDE SEQUENCE</scope>
    <source>
        <strain evidence="3">IK1</strain>
    </source>
</reference>
<dbReference type="PANTHER" id="PTHR36194">
    <property type="entry name" value="S-LAYER-LIKE PROTEIN"/>
    <property type="match status" value="1"/>
</dbReference>
<feature type="domain" description="DUF4384" evidence="2">
    <location>
        <begin position="219"/>
        <end position="299"/>
    </location>
</feature>
<dbReference type="PANTHER" id="PTHR36194:SF1">
    <property type="entry name" value="S-LAYER-LIKE PROTEIN"/>
    <property type="match status" value="1"/>
</dbReference>
<feature type="transmembrane region" description="Helical" evidence="1">
    <location>
        <begin position="23"/>
        <end position="43"/>
    </location>
</feature>
<gene>
    <name evidence="3" type="ORF">TRIP_E160106</name>
</gene>
<dbReference type="EMBL" id="UPXP01000008">
    <property type="protein sequence ID" value="VBB38882.1"/>
    <property type="molecule type" value="Genomic_DNA"/>
</dbReference>